<feature type="active site" description="Proton donor" evidence="4">
    <location>
        <position position="200"/>
    </location>
</feature>
<feature type="site" description="Important for catalytic activity, responsible for pKa modulation of the active site Glu and correct orientation of both the proton donor and substrate" evidence="5">
    <location>
        <position position="142"/>
    </location>
</feature>
<name>A0A4R5KJT2_9BACL</name>
<accession>A0A4R5KJT2</accession>
<keyword evidence="3 6" id="KW-0326">Glycosidase</keyword>
<sequence length="537" mass="59278">MSKADIRAAQSHSVWTPDLGDGTFKNPIVHADYSDPDVIRVGEDFYMTASSFSHVPGLPILHSNDLVNWTIIGYAVDRLDLPGYDLPQHGKGIWAPSLRYHEGKFWIFFGAPDEGIFMTTAVDPRGPWTPLHCVKEAKGWIDTCPLWDDDGQAYLVHAFAHSRSGIKHKLQVCKMSPDGTRLLDDGVIVFDGTENHPTLEGPKIYKRNGYYYIFAPAGGVPTGWQLILRSRSIYGPFQEKIVLHQGDSVVNGPHQGGWVELESGESWFIHFQDKDAYGRVAHLQPVRWMDDWPLMGADTNGDGIGEPVLRTGKPKVGREWPAAVPDTTDHFAGERLGLQWQWQANPQNNWYSLKDKPGHLRLFAKPLPDGVNVMYDAPQLLMQKFPAEVFTVTAKMELHAEHAGEQAGLIVFGYTYGSLSLRQTGNGLRVELLYGEAGNDGVSERVEASEDVPDGAGPVYLRAAVGEMALCQFSYSLDGEQFRKIGSSFYASKGRWVGAKAGLYAVGGRAASHFGTVPDSGSSQSSGYADFDWIAFD</sequence>
<evidence type="ECO:0000259" key="7">
    <source>
        <dbReference type="Pfam" id="PF17851"/>
    </source>
</evidence>
<dbReference type="Gene3D" id="2.60.120.200">
    <property type="match status" value="1"/>
</dbReference>
<dbReference type="PANTHER" id="PTHR42812:SF12">
    <property type="entry name" value="BETA-XYLOSIDASE-RELATED"/>
    <property type="match status" value="1"/>
</dbReference>
<evidence type="ECO:0000256" key="5">
    <source>
        <dbReference type="PIRSR" id="PIRSR606710-2"/>
    </source>
</evidence>
<feature type="active site" description="Proton acceptor" evidence="4">
    <location>
        <position position="35"/>
    </location>
</feature>
<dbReference type="EMBL" id="SMRT01000009">
    <property type="protein sequence ID" value="TDF95781.1"/>
    <property type="molecule type" value="Genomic_DNA"/>
</dbReference>
<evidence type="ECO:0000256" key="6">
    <source>
        <dbReference type="RuleBase" id="RU361187"/>
    </source>
</evidence>
<keyword evidence="9" id="KW-1185">Reference proteome</keyword>
<comment type="caution">
    <text evidence="8">The sequence shown here is derived from an EMBL/GenBank/DDBJ whole genome shotgun (WGS) entry which is preliminary data.</text>
</comment>
<proteinExistence type="inferred from homology"/>
<gene>
    <name evidence="8" type="ORF">E1757_18760</name>
</gene>
<evidence type="ECO:0000313" key="9">
    <source>
        <dbReference type="Proteomes" id="UP000295636"/>
    </source>
</evidence>
<feature type="domain" description="Beta-xylosidase C-terminal Concanavalin A-like" evidence="7">
    <location>
        <begin position="328"/>
        <end position="536"/>
    </location>
</feature>
<evidence type="ECO:0000313" key="8">
    <source>
        <dbReference type="EMBL" id="TDF95781.1"/>
    </source>
</evidence>
<dbReference type="GO" id="GO:0005975">
    <property type="term" value="P:carbohydrate metabolic process"/>
    <property type="evidence" value="ECO:0007669"/>
    <property type="project" value="InterPro"/>
</dbReference>
<dbReference type="Gene3D" id="2.115.10.20">
    <property type="entry name" value="Glycosyl hydrolase domain, family 43"/>
    <property type="match status" value="1"/>
</dbReference>
<dbReference type="InterPro" id="IPR023296">
    <property type="entry name" value="Glyco_hydro_beta-prop_sf"/>
</dbReference>
<dbReference type="OrthoDB" id="9801455at2"/>
<dbReference type="InterPro" id="IPR013320">
    <property type="entry name" value="ConA-like_dom_sf"/>
</dbReference>
<dbReference type="Pfam" id="PF04616">
    <property type="entry name" value="Glyco_hydro_43"/>
    <property type="match status" value="1"/>
</dbReference>
<dbReference type="RefSeq" id="WP_133230894.1">
    <property type="nucleotide sequence ID" value="NZ_SMRT01000009.1"/>
</dbReference>
<dbReference type="AlphaFoldDB" id="A0A4R5KJT2"/>
<protein>
    <submittedName>
        <fullName evidence="8">Glycosyl hydrolase 43 family protein</fullName>
    </submittedName>
</protein>
<dbReference type="SUPFAM" id="SSF49899">
    <property type="entry name" value="Concanavalin A-like lectins/glucanases"/>
    <property type="match status" value="1"/>
</dbReference>
<organism evidence="8 9">
    <name type="scientific">Paenibacillus piri</name>
    <dbReference type="NCBI Taxonomy" id="2547395"/>
    <lineage>
        <taxon>Bacteria</taxon>
        <taxon>Bacillati</taxon>
        <taxon>Bacillota</taxon>
        <taxon>Bacilli</taxon>
        <taxon>Bacillales</taxon>
        <taxon>Paenibacillaceae</taxon>
        <taxon>Paenibacillus</taxon>
    </lineage>
</organism>
<evidence type="ECO:0000256" key="3">
    <source>
        <dbReference type="ARBA" id="ARBA00023295"/>
    </source>
</evidence>
<evidence type="ECO:0000256" key="1">
    <source>
        <dbReference type="ARBA" id="ARBA00009865"/>
    </source>
</evidence>
<dbReference type="Proteomes" id="UP000295636">
    <property type="component" value="Unassembled WGS sequence"/>
</dbReference>
<dbReference type="InterPro" id="IPR051795">
    <property type="entry name" value="Glycosyl_Hydrlase_43"/>
</dbReference>
<dbReference type="InterPro" id="IPR006710">
    <property type="entry name" value="Glyco_hydro_43"/>
</dbReference>
<dbReference type="CDD" id="cd09001">
    <property type="entry name" value="GH43_FsAxh1-like"/>
    <property type="match status" value="1"/>
</dbReference>
<dbReference type="InterPro" id="IPR041542">
    <property type="entry name" value="GH43_C2"/>
</dbReference>
<dbReference type="PANTHER" id="PTHR42812">
    <property type="entry name" value="BETA-XYLOSIDASE"/>
    <property type="match status" value="1"/>
</dbReference>
<keyword evidence="2 6" id="KW-0378">Hydrolase</keyword>
<dbReference type="Pfam" id="PF17851">
    <property type="entry name" value="GH43_C2"/>
    <property type="match status" value="1"/>
</dbReference>
<dbReference type="SUPFAM" id="SSF75005">
    <property type="entry name" value="Arabinanase/levansucrase/invertase"/>
    <property type="match status" value="1"/>
</dbReference>
<reference evidence="8 9" key="1">
    <citation type="submission" date="2019-03" db="EMBL/GenBank/DDBJ databases">
        <title>This is whole genome sequence of Paenibacillus sp MS74 strain.</title>
        <authorList>
            <person name="Trinh H.N."/>
        </authorList>
    </citation>
    <scope>NUCLEOTIDE SEQUENCE [LARGE SCALE GENOMIC DNA]</scope>
    <source>
        <strain evidence="8 9">MS74</strain>
    </source>
</reference>
<comment type="similarity">
    <text evidence="1 6">Belongs to the glycosyl hydrolase 43 family.</text>
</comment>
<dbReference type="GO" id="GO:0004553">
    <property type="term" value="F:hydrolase activity, hydrolyzing O-glycosyl compounds"/>
    <property type="evidence" value="ECO:0007669"/>
    <property type="project" value="InterPro"/>
</dbReference>
<evidence type="ECO:0000256" key="2">
    <source>
        <dbReference type="ARBA" id="ARBA00022801"/>
    </source>
</evidence>
<evidence type="ECO:0000256" key="4">
    <source>
        <dbReference type="PIRSR" id="PIRSR606710-1"/>
    </source>
</evidence>